<evidence type="ECO:0000313" key="4">
    <source>
        <dbReference type="EMBL" id="MFA1773594.1"/>
    </source>
</evidence>
<dbReference type="EMBL" id="VKKZ01000025">
    <property type="protein sequence ID" value="KAA6430626.1"/>
    <property type="molecule type" value="Genomic_DNA"/>
</dbReference>
<evidence type="ECO:0000313" key="5">
    <source>
        <dbReference type="Proteomes" id="UP000323866"/>
    </source>
</evidence>
<evidence type="ECO:0000256" key="2">
    <source>
        <dbReference type="SAM" id="SignalP"/>
    </source>
</evidence>
<gene>
    <name evidence="4" type="ORF">ACD591_20005</name>
    <name evidence="3" type="ORF">FOE74_19315</name>
</gene>
<dbReference type="EMBL" id="JBGOGF010000014">
    <property type="protein sequence ID" value="MFA1773594.1"/>
    <property type="molecule type" value="Genomic_DNA"/>
</dbReference>
<dbReference type="AlphaFoldDB" id="A0A5M8Q6W1"/>
<dbReference type="Proteomes" id="UP001570846">
    <property type="component" value="Unassembled WGS sequence"/>
</dbReference>
<feature type="chain" id="PRO_5024379295" evidence="2">
    <location>
        <begin position="29"/>
        <end position="93"/>
    </location>
</feature>
<evidence type="ECO:0000313" key="6">
    <source>
        <dbReference type="Proteomes" id="UP001570846"/>
    </source>
</evidence>
<dbReference type="Proteomes" id="UP000323866">
    <property type="component" value="Unassembled WGS sequence"/>
</dbReference>
<feature type="signal peptide" evidence="2">
    <location>
        <begin position="1"/>
        <end position="28"/>
    </location>
</feature>
<organism evidence="3 5">
    <name type="scientific">Rufibacter glacialis</name>
    <dbReference type="NCBI Taxonomy" id="1259555"/>
    <lineage>
        <taxon>Bacteria</taxon>
        <taxon>Pseudomonadati</taxon>
        <taxon>Bacteroidota</taxon>
        <taxon>Cytophagia</taxon>
        <taxon>Cytophagales</taxon>
        <taxon>Hymenobacteraceae</taxon>
        <taxon>Rufibacter</taxon>
    </lineage>
</organism>
<reference evidence="3 5" key="2">
    <citation type="submission" date="2019-09" db="EMBL/GenBank/DDBJ databases">
        <title>A bacterium isolated from glacier soil.</title>
        <authorList>
            <person name="Liu Q."/>
        </authorList>
    </citation>
    <scope>NUCLEOTIDE SEQUENCE [LARGE SCALE GENOMIC DNA]</scope>
    <source>
        <strain evidence="3 5">MDT1-10-3</strain>
    </source>
</reference>
<feature type="compositionally biased region" description="Basic and acidic residues" evidence="1">
    <location>
        <begin position="42"/>
        <end position="75"/>
    </location>
</feature>
<dbReference type="PROSITE" id="PS51257">
    <property type="entry name" value="PROKAR_LIPOPROTEIN"/>
    <property type="match status" value="1"/>
</dbReference>
<evidence type="ECO:0000313" key="3">
    <source>
        <dbReference type="EMBL" id="KAA6430626.1"/>
    </source>
</evidence>
<proteinExistence type="predicted"/>
<keyword evidence="2" id="KW-0732">Signal</keyword>
<keyword evidence="6" id="KW-1185">Reference proteome</keyword>
<accession>A0A5M8Q6W1</accession>
<evidence type="ECO:0000256" key="1">
    <source>
        <dbReference type="SAM" id="MobiDB-lite"/>
    </source>
</evidence>
<dbReference type="RefSeq" id="WP_149100283.1">
    <property type="nucleotide sequence ID" value="NZ_BMMG01000008.1"/>
</dbReference>
<reference evidence="3 5" key="1">
    <citation type="submission" date="2019-07" db="EMBL/GenBank/DDBJ databases">
        <authorList>
            <person name="Qu J.-H."/>
        </authorList>
    </citation>
    <scope>NUCLEOTIDE SEQUENCE [LARGE SCALE GENOMIC DNA]</scope>
    <source>
        <strain evidence="3 5">MDT1-10-3</strain>
    </source>
</reference>
<name>A0A5M8Q6W1_9BACT</name>
<reference evidence="4 6" key="3">
    <citation type="submission" date="2024-08" db="EMBL/GenBank/DDBJ databases">
        <authorList>
            <person name="Wei W."/>
        </authorList>
    </citation>
    <scope>NUCLEOTIDE SEQUENCE [LARGE SCALE GENOMIC DNA]</scope>
    <source>
        <strain evidence="4 6">XU2</strain>
    </source>
</reference>
<sequence length="93" mass="10449">MKTLYKTNVAPLAFVLLFPFLVGCSSFSGSGSSSNDPMVVEQQHRVESLKSEVKRAEQETKDAQQRERAAKSRLKAAQDELKVYQNEAKRRSS</sequence>
<protein>
    <submittedName>
        <fullName evidence="3">Uncharacterized protein</fullName>
    </submittedName>
</protein>
<comment type="caution">
    <text evidence="3">The sequence shown here is derived from an EMBL/GenBank/DDBJ whole genome shotgun (WGS) entry which is preliminary data.</text>
</comment>
<feature type="region of interest" description="Disordered" evidence="1">
    <location>
        <begin position="28"/>
        <end position="75"/>
    </location>
</feature>